<proteinExistence type="predicted"/>
<dbReference type="EMBL" id="JBEAFC010000004">
    <property type="protein sequence ID" value="KAL1558971.1"/>
    <property type="molecule type" value="Genomic_DNA"/>
</dbReference>
<protein>
    <recommendedName>
        <fullName evidence="3">Ubiquitin-like protease family profile domain-containing protein</fullName>
    </recommendedName>
</protein>
<dbReference type="SUPFAM" id="SSF54001">
    <property type="entry name" value="Cysteine proteinases"/>
    <property type="match status" value="1"/>
</dbReference>
<dbReference type="AlphaFoldDB" id="A0ABD1HV93"/>
<evidence type="ECO:0008006" key="3">
    <source>
        <dbReference type="Google" id="ProtNLM"/>
    </source>
</evidence>
<keyword evidence="2" id="KW-1185">Reference proteome</keyword>
<dbReference type="Gene3D" id="3.40.395.10">
    <property type="entry name" value="Adenoviral Proteinase, Chain A"/>
    <property type="match status" value="1"/>
</dbReference>
<sequence length="324" mass="37088">MKVYTSMAKGKTLVQNDACTHNANKPSLRSRSNMGAPEMLRSPFNDRAITMGYHLAVEEKEVYYWVLSTKNEATELIVYNNHGIIVTHEDIASLVPYCKITVGLFITSAICTYTIVQPRAHWNEKMAMSKFRERILYEFKYIGNFQLCAYNLIFFPIYASDHHYLVCFNFLKPAMTIIDSAKPPGNDYGIEKYGDVPAKLKKYFLHMLEYCNNMKQASALRKVEPAVLPIQWTTATNKSNSGVYVMRHMETYMAQKVSDWKYGITSRSALSLQYLRAKISKALLFGNSNALMGDLMNRTHTCYEEAKKKGPVDVEKMIATYTKD</sequence>
<evidence type="ECO:0000313" key="2">
    <source>
        <dbReference type="Proteomes" id="UP001567538"/>
    </source>
</evidence>
<name>A0ABD1HV93_SALDI</name>
<evidence type="ECO:0000313" key="1">
    <source>
        <dbReference type="EMBL" id="KAL1558971.1"/>
    </source>
</evidence>
<organism evidence="1 2">
    <name type="scientific">Salvia divinorum</name>
    <name type="common">Maria pastora</name>
    <name type="synonym">Diviner's sage</name>
    <dbReference type="NCBI Taxonomy" id="28513"/>
    <lineage>
        <taxon>Eukaryota</taxon>
        <taxon>Viridiplantae</taxon>
        <taxon>Streptophyta</taxon>
        <taxon>Embryophyta</taxon>
        <taxon>Tracheophyta</taxon>
        <taxon>Spermatophyta</taxon>
        <taxon>Magnoliopsida</taxon>
        <taxon>eudicotyledons</taxon>
        <taxon>Gunneridae</taxon>
        <taxon>Pentapetalae</taxon>
        <taxon>asterids</taxon>
        <taxon>lamiids</taxon>
        <taxon>Lamiales</taxon>
        <taxon>Lamiaceae</taxon>
        <taxon>Nepetoideae</taxon>
        <taxon>Mentheae</taxon>
        <taxon>Salviinae</taxon>
        <taxon>Salvia</taxon>
        <taxon>Salvia subgen. Calosphace</taxon>
    </lineage>
</organism>
<reference evidence="1 2" key="1">
    <citation type="submission" date="2024-06" db="EMBL/GenBank/DDBJ databases">
        <title>A chromosome level genome sequence of Diviner's sage (Salvia divinorum).</title>
        <authorList>
            <person name="Ford S.A."/>
            <person name="Ro D.-K."/>
            <person name="Ness R.W."/>
            <person name="Phillips M.A."/>
        </authorList>
    </citation>
    <scope>NUCLEOTIDE SEQUENCE [LARGE SCALE GENOMIC DNA]</scope>
    <source>
        <strain evidence="1">SAF-2024a</strain>
        <tissue evidence="1">Leaf</tissue>
    </source>
</reference>
<comment type="caution">
    <text evidence="1">The sequence shown here is derived from an EMBL/GenBank/DDBJ whole genome shotgun (WGS) entry which is preliminary data.</text>
</comment>
<dbReference type="Proteomes" id="UP001567538">
    <property type="component" value="Unassembled WGS sequence"/>
</dbReference>
<dbReference type="InterPro" id="IPR038765">
    <property type="entry name" value="Papain-like_cys_pep_sf"/>
</dbReference>
<accession>A0ABD1HV93</accession>
<gene>
    <name evidence="1" type="ORF">AAHA92_09368</name>
</gene>